<proteinExistence type="predicted"/>
<protein>
    <submittedName>
        <fullName evidence="2">Uncharacterized protein</fullName>
    </submittedName>
</protein>
<comment type="caution">
    <text evidence="2">The sequence shown here is derived from an EMBL/GenBank/DDBJ whole genome shotgun (WGS) entry which is preliminary data.</text>
</comment>
<dbReference type="AlphaFoldDB" id="A0A8H5FP41"/>
<name>A0A8H5FP41_9AGAR</name>
<evidence type="ECO:0000256" key="1">
    <source>
        <dbReference type="SAM" id="Coils"/>
    </source>
</evidence>
<reference evidence="2 3" key="1">
    <citation type="journal article" date="2020" name="ISME J.">
        <title>Uncovering the hidden diversity of litter-decomposition mechanisms in mushroom-forming fungi.</title>
        <authorList>
            <person name="Floudas D."/>
            <person name="Bentzer J."/>
            <person name="Ahren D."/>
            <person name="Johansson T."/>
            <person name="Persson P."/>
            <person name="Tunlid A."/>
        </authorList>
    </citation>
    <scope>NUCLEOTIDE SEQUENCE [LARGE SCALE GENOMIC DNA]</scope>
    <source>
        <strain evidence="2 3">CBS 291.85</strain>
    </source>
</reference>
<accession>A0A8H5FP41</accession>
<gene>
    <name evidence="2" type="ORF">D9758_014673</name>
</gene>
<dbReference type="EMBL" id="JAACJM010000136">
    <property type="protein sequence ID" value="KAF5343647.1"/>
    <property type="molecule type" value="Genomic_DNA"/>
</dbReference>
<sequence>MVKKEENEVAFAVGTDDIAMSPGAVGFDDPDKTLVDPEDLQANLATLMAGIRTETLVRKSRKMARSGEDQLFWQVRELQQLLDKLVRTHTSTNVKLRAVTLEKELALRERDLARIERDLAQERVSALEAAVPGDES</sequence>
<evidence type="ECO:0000313" key="3">
    <source>
        <dbReference type="Proteomes" id="UP000559256"/>
    </source>
</evidence>
<keyword evidence="1" id="KW-0175">Coiled coil</keyword>
<organism evidence="2 3">
    <name type="scientific">Tetrapyrgos nigripes</name>
    <dbReference type="NCBI Taxonomy" id="182062"/>
    <lineage>
        <taxon>Eukaryota</taxon>
        <taxon>Fungi</taxon>
        <taxon>Dikarya</taxon>
        <taxon>Basidiomycota</taxon>
        <taxon>Agaricomycotina</taxon>
        <taxon>Agaricomycetes</taxon>
        <taxon>Agaricomycetidae</taxon>
        <taxon>Agaricales</taxon>
        <taxon>Marasmiineae</taxon>
        <taxon>Marasmiaceae</taxon>
        <taxon>Tetrapyrgos</taxon>
    </lineage>
</organism>
<keyword evidence="3" id="KW-1185">Reference proteome</keyword>
<dbReference type="Proteomes" id="UP000559256">
    <property type="component" value="Unassembled WGS sequence"/>
</dbReference>
<feature type="coiled-coil region" evidence="1">
    <location>
        <begin position="98"/>
        <end position="130"/>
    </location>
</feature>
<evidence type="ECO:0000313" key="2">
    <source>
        <dbReference type="EMBL" id="KAF5343647.1"/>
    </source>
</evidence>